<feature type="active site" description="Proton acceptor" evidence="9">
    <location>
        <position position="278"/>
    </location>
</feature>
<sequence>MAEPIIAVVGGLNMDLIFETDRMPEIGESMNCSTLVSFPGGKGANTAIATFRASRSRPTSEDKGSDNKSNLRVYMNGAVGDDDFGIALKMKLQQQGVDVSGVRTINNERSGTCVVIVETESGDSRNIAYQGANLKWTPREHNSVECLAGGAKPDLVIAHLGVRREEVERVLETAHRNDVETLLNPSPAVYLVNSTYKNLTHLVLNETEAALLSGRNIDELNDLTAWQEAVEDFIQLGVKNVVVTLGAKGAYYATSAGDKGVVDAEKNVKVIDTTGAGDTFVGNYATEYIRQRQLNQWDISKAVARACKASARTVERLGAQESIPWADEIDG</sequence>
<comment type="caution">
    <text evidence="9">Lacks conserved residue(s) required for the propagation of feature annotation.</text>
</comment>
<comment type="cofactor">
    <cofactor evidence="9">
        <name>Mg(2+)</name>
        <dbReference type="ChEBI" id="CHEBI:18420"/>
    </cofactor>
    <text evidence="9">Requires a divalent cation, most likely magnesium in vivo, as an electrophilic catalyst to aid phosphoryl group transfer. It is the chelate of the metal and the nucleotide that is the actual substrate.</text>
</comment>
<evidence type="ECO:0000256" key="2">
    <source>
        <dbReference type="ARBA" id="ARBA00022723"/>
    </source>
</evidence>
<organism evidence="11 12">
    <name type="scientific">Oidiodendron maius (strain Zn)</name>
    <dbReference type="NCBI Taxonomy" id="913774"/>
    <lineage>
        <taxon>Eukaryota</taxon>
        <taxon>Fungi</taxon>
        <taxon>Dikarya</taxon>
        <taxon>Ascomycota</taxon>
        <taxon>Pezizomycotina</taxon>
        <taxon>Leotiomycetes</taxon>
        <taxon>Leotiomycetes incertae sedis</taxon>
        <taxon>Myxotrichaceae</taxon>
        <taxon>Oidiodendron</taxon>
    </lineage>
</organism>
<dbReference type="InterPro" id="IPR002139">
    <property type="entry name" value="Ribo/fructo_kinase"/>
</dbReference>
<dbReference type="PRINTS" id="PR00990">
    <property type="entry name" value="RIBOKINASE"/>
</dbReference>
<keyword evidence="9" id="KW-0963">Cytoplasm</keyword>
<feature type="binding site" evidence="9">
    <location>
        <begin position="244"/>
        <end position="249"/>
    </location>
    <ligand>
        <name>ATP</name>
        <dbReference type="ChEBI" id="CHEBI:30616"/>
    </ligand>
</feature>
<dbReference type="InterPro" id="IPR011877">
    <property type="entry name" value="Ribokinase"/>
</dbReference>
<keyword evidence="8 9" id="KW-0119">Carbohydrate metabolism</keyword>
<dbReference type="PANTHER" id="PTHR10584">
    <property type="entry name" value="SUGAR KINASE"/>
    <property type="match status" value="1"/>
</dbReference>
<evidence type="ECO:0000256" key="3">
    <source>
        <dbReference type="ARBA" id="ARBA00022741"/>
    </source>
</evidence>
<dbReference type="OrthoDB" id="415590at2759"/>
<evidence type="ECO:0000313" key="11">
    <source>
        <dbReference type="EMBL" id="KIN08927.1"/>
    </source>
</evidence>
<dbReference type="UniPathway" id="UPA00916">
    <property type="reaction ID" value="UER00889"/>
</dbReference>
<reference evidence="12" key="2">
    <citation type="submission" date="2015-01" db="EMBL/GenBank/DDBJ databases">
        <title>Evolutionary Origins and Diversification of the Mycorrhizal Mutualists.</title>
        <authorList>
            <consortium name="DOE Joint Genome Institute"/>
            <consortium name="Mycorrhizal Genomics Consortium"/>
            <person name="Kohler A."/>
            <person name="Kuo A."/>
            <person name="Nagy L.G."/>
            <person name="Floudas D."/>
            <person name="Copeland A."/>
            <person name="Barry K.W."/>
            <person name="Cichocki N."/>
            <person name="Veneault-Fourrey C."/>
            <person name="LaButti K."/>
            <person name="Lindquist E.A."/>
            <person name="Lipzen A."/>
            <person name="Lundell T."/>
            <person name="Morin E."/>
            <person name="Murat C."/>
            <person name="Riley R."/>
            <person name="Ohm R."/>
            <person name="Sun H."/>
            <person name="Tunlid A."/>
            <person name="Henrissat B."/>
            <person name="Grigoriev I.V."/>
            <person name="Hibbett D.S."/>
            <person name="Martin F."/>
        </authorList>
    </citation>
    <scope>NUCLEOTIDE SEQUENCE [LARGE SCALE GENOMIC DNA]</scope>
    <source>
        <strain evidence="12">Zn</strain>
    </source>
</reference>
<dbReference type="EMBL" id="KN832870">
    <property type="protein sequence ID" value="KIN08927.1"/>
    <property type="molecule type" value="Genomic_DNA"/>
</dbReference>
<evidence type="ECO:0000256" key="7">
    <source>
        <dbReference type="ARBA" id="ARBA00022958"/>
    </source>
</evidence>
<feature type="binding site" evidence="9">
    <location>
        <position position="272"/>
    </location>
    <ligand>
        <name>K(+)</name>
        <dbReference type="ChEBI" id="CHEBI:29103"/>
    </ligand>
</feature>
<keyword evidence="3 9" id="KW-0547">Nucleotide-binding</keyword>
<dbReference type="HAMAP" id="MF_01987">
    <property type="entry name" value="Ribokinase"/>
    <property type="match status" value="1"/>
</dbReference>
<accession>A0A0C3I3G6</accession>
<feature type="binding site" evidence="9">
    <location>
        <position position="316"/>
    </location>
    <ligand>
        <name>K(+)</name>
        <dbReference type="ChEBI" id="CHEBI:29103"/>
    </ligand>
</feature>
<feature type="binding site" evidence="9">
    <location>
        <begin position="13"/>
        <end position="15"/>
    </location>
    <ligand>
        <name>substrate</name>
    </ligand>
</feature>
<dbReference type="GO" id="GO:0019303">
    <property type="term" value="P:D-ribose catabolic process"/>
    <property type="evidence" value="ECO:0007669"/>
    <property type="project" value="UniProtKB-UniRule"/>
</dbReference>
<keyword evidence="9" id="KW-0539">Nucleus</keyword>
<comment type="activity regulation">
    <text evidence="9">Activated by a monovalent cation that binds near, but not in, the active site. The most likely occupant of the site in vivo is potassium. Ion binding induces a conformational change that may alter substrate affinity.</text>
</comment>
<evidence type="ECO:0000256" key="1">
    <source>
        <dbReference type="ARBA" id="ARBA00022679"/>
    </source>
</evidence>
<dbReference type="InterPro" id="IPR011611">
    <property type="entry name" value="PfkB_dom"/>
</dbReference>
<keyword evidence="2 9" id="KW-0479">Metal-binding</keyword>
<evidence type="ECO:0000256" key="8">
    <source>
        <dbReference type="ARBA" id="ARBA00023277"/>
    </source>
</evidence>
<dbReference type="STRING" id="913774.A0A0C3I3G6"/>
<keyword evidence="4 9" id="KW-0418">Kinase</keyword>
<evidence type="ECO:0000259" key="10">
    <source>
        <dbReference type="Pfam" id="PF00294"/>
    </source>
</evidence>
<feature type="binding site" evidence="9">
    <location>
        <position position="322"/>
    </location>
    <ligand>
        <name>K(+)</name>
        <dbReference type="ChEBI" id="CHEBI:29103"/>
    </ligand>
</feature>
<gene>
    <name evidence="11" type="ORF">OIDMADRAFT_110789</name>
</gene>
<dbReference type="Pfam" id="PF00294">
    <property type="entry name" value="PfkB"/>
    <property type="match status" value="1"/>
</dbReference>
<name>A0A0C3I3G6_OIDMZ</name>
<dbReference type="GO" id="GO:0005737">
    <property type="term" value="C:cytoplasm"/>
    <property type="evidence" value="ECO:0007669"/>
    <property type="project" value="UniProtKB-SubCell"/>
</dbReference>
<proteinExistence type="inferred from homology"/>
<keyword evidence="12" id="KW-1185">Reference proteome</keyword>
<evidence type="ECO:0000313" key="12">
    <source>
        <dbReference type="Proteomes" id="UP000054321"/>
    </source>
</evidence>
<protein>
    <recommendedName>
        <fullName evidence="9">Ribokinase</fullName>
        <shortName evidence="9">RK</shortName>
        <ecNumber evidence="9">2.7.1.15</ecNumber>
    </recommendedName>
</protein>
<dbReference type="PANTHER" id="PTHR10584:SF166">
    <property type="entry name" value="RIBOKINASE"/>
    <property type="match status" value="1"/>
</dbReference>
<feature type="binding site" evidence="9">
    <location>
        <position position="318"/>
    </location>
    <ligand>
        <name>K(+)</name>
        <dbReference type="ChEBI" id="CHEBI:29103"/>
    </ligand>
</feature>
<evidence type="ECO:0000256" key="9">
    <source>
        <dbReference type="HAMAP-Rule" id="MF_03215"/>
    </source>
</evidence>
<feature type="binding site" evidence="9">
    <location>
        <position position="274"/>
    </location>
    <ligand>
        <name>K(+)</name>
        <dbReference type="ChEBI" id="CHEBI:29103"/>
    </ligand>
</feature>
<comment type="similarity">
    <text evidence="9">Belongs to the carbohydrate kinase PfkB family. Ribokinase subfamily.</text>
</comment>
<reference evidence="11 12" key="1">
    <citation type="submission" date="2014-04" db="EMBL/GenBank/DDBJ databases">
        <authorList>
            <consortium name="DOE Joint Genome Institute"/>
            <person name="Kuo A."/>
            <person name="Martino E."/>
            <person name="Perotto S."/>
            <person name="Kohler A."/>
            <person name="Nagy L.G."/>
            <person name="Floudas D."/>
            <person name="Copeland A."/>
            <person name="Barry K.W."/>
            <person name="Cichocki N."/>
            <person name="Veneault-Fourrey C."/>
            <person name="LaButti K."/>
            <person name="Lindquist E.A."/>
            <person name="Lipzen A."/>
            <person name="Lundell T."/>
            <person name="Morin E."/>
            <person name="Murat C."/>
            <person name="Sun H."/>
            <person name="Tunlid A."/>
            <person name="Henrissat B."/>
            <person name="Grigoriev I.V."/>
            <person name="Hibbett D.S."/>
            <person name="Martin F."/>
            <person name="Nordberg H.P."/>
            <person name="Cantor M.N."/>
            <person name="Hua S.X."/>
        </authorList>
    </citation>
    <scope>NUCLEOTIDE SEQUENCE [LARGE SCALE GENOMIC DNA]</scope>
    <source>
        <strain evidence="11 12">Zn</strain>
    </source>
</reference>
<dbReference type="GO" id="GO:0005634">
    <property type="term" value="C:nucleus"/>
    <property type="evidence" value="ECO:0007669"/>
    <property type="project" value="UniProtKB-SubCell"/>
</dbReference>
<keyword evidence="1 9" id="KW-0808">Transferase</keyword>
<comment type="subunit">
    <text evidence="9">Homodimer.</text>
</comment>
<feature type="binding site" evidence="9">
    <location>
        <position position="205"/>
    </location>
    <ligand>
        <name>ATP</name>
        <dbReference type="ChEBI" id="CHEBI:30616"/>
    </ligand>
</feature>
<evidence type="ECO:0000256" key="6">
    <source>
        <dbReference type="ARBA" id="ARBA00022842"/>
    </source>
</evidence>
<comment type="pathway">
    <text evidence="9">Carbohydrate metabolism; D-ribose degradation; D-ribose 5-phosphate from beta-D-ribopyranose: step 2/2.</text>
</comment>
<comment type="subcellular location">
    <subcellularLocation>
        <location evidence="9">Cytoplasm</location>
    </subcellularLocation>
    <subcellularLocation>
        <location evidence="9">Nucleus</location>
    </subcellularLocation>
</comment>
<evidence type="ECO:0000256" key="4">
    <source>
        <dbReference type="ARBA" id="ARBA00022777"/>
    </source>
</evidence>
<dbReference type="GO" id="GO:0046872">
    <property type="term" value="F:metal ion binding"/>
    <property type="evidence" value="ECO:0007669"/>
    <property type="project" value="UniProtKB-KW"/>
</dbReference>
<dbReference type="CDD" id="cd01174">
    <property type="entry name" value="ribokinase"/>
    <property type="match status" value="1"/>
</dbReference>
<keyword evidence="7 9" id="KW-0630">Potassium</keyword>
<dbReference type="InterPro" id="IPR029056">
    <property type="entry name" value="Ribokinase-like"/>
</dbReference>
<feature type="binding site" evidence="9">
    <location>
        <begin position="277"/>
        <end position="278"/>
    </location>
    <ligand>
        <name>ATP</name>
        <dbReference type="ChEBI" id="CHEBI:30616"/>
    </ligand>
</feature>
<comment type="catalytic activity">
    <reaction evidence="9">
        <text>D-ribose + ATP = D-ribose 5-phosphate + ADP + H(+)</text>
        <dbReference type="Rhea" id="RHEA:13697"/>
        <dbReference type="ChEBI" id="CHEBI:15378"/>
        <dbReference type="ChEBI" id="CHEBI:30616"/>
        <dbReference type="ChEBI" id="CHEBI:47013"/>
        <dbReference type="ChEBI" id="CHEBI:78346"/>
        <dbReference type="ChEBI" id="CHEBI:456216"/>
        <dbReference type="EC" id="2.7.1.15"/>
    </reaction>
</comment>
<feature type="domain" description="Carbohydrate kinase PfkB" evidence="10">
    <location>
        <begin position="6"/>
        <end position="325"/>
    </location>
</feature>
<dbReference type="AlphaFoldDB" id="A0A0C3I3G6"/>
<dbReference type="Proteomes" id="UP000054321">
    <property type="component" value="Unassembled WGS sequence"/>
</dbReference>
<evidence type="ECO:0000256" key="5">
    <source>
        <dbReference type="ARBA" id="ARBA00022840"/>
    </source>
</evidence>
<dbReference type="HOGENOM" id="CLU_027634_2_0_1"/>
<feature type="binding site" evidence="9">
    <location>
        <position position="278"/>
    </location>
    <ligand>
        <name>substrate</name>
    </ligand>
</feature>
<feature type="binding site" evidence="9">
    <location>
        <position position="313"/>
    </location>
    <ligand>
        <name>K(+)</name>
        <dbReference type="ChEBI" id="CHEBI:29103"/>
    </ligand>
</feature>
<dbReference type="GO" id="GO:0005524">
    <property type="term" value="F:ATP binding"/>
    <property type="evidence" value="ECO:0007669"/>
    <property type="project" value="UniProtKB-UniRule"/>
</dbReference>
<feature type="binding site" evidence="9">
    <location>
        <begin position="41"/>
        <end position="45"/>
    </location>
    <ligand>
        <name>substrate</name>
    </ligand>
</feature>
<dbReference type="EC" id="2.7.1.15" evidence="9"/>
<dbReference type="FunCoup" id="A0A0C3I3G6">
    <property type="interactions" value="1135"/>
</dbReference>
<comment type="function">
    <text evidence="9">Catalyzes the phosphorylation of ribose at O-5 in a reaction requiring ATP and magnesium. The resulting D-ribose-5-phosphate can then be used either for sythesis of nucleotides, histidine, and tryptophan, or as a component of the pentose phosphate pathway.</text>
</comment>
<keyword evidence="6 9" id="KW-0460">Magnesium</keyword>
<dbReference type="Gene3D" id="3.40.1190.20">
    <property type="match status" value="1"/>
</dbReference>
<keyword evidence="5 9" id="KW-0067">ATP-binding</keyword>
<dbReference type="SUPFAM" id="SSF53613">
    <property type="entry name" value="Ribokinase-like"/>
    <property type="match status" value="1"/>
</dbReference>
<dbReference type="GO" id="GO:0004747">
    <property type="term" value="F:ribokinase activity"/>
    <property type="evidence" value="ECO:0007669"/>
    <property type="project" value="UniProtKB-UniRule"/>
</dbReference>
<dbReference type="InParanoid" id="A0A0C3I3G6"/>